<evidence type="ECO:0000259" key="1">
    <source>
        <dbReference type="PROSITE" id="PS50164"/>
    </source>
</evidence>
<dbReference type="Pfam" id="PF01541">
    <property type="entry name" value="GIY-YIG"/>
    <property type="match status" value="1"/>
</dbReference>
<dbReference type="InterPro" id="IPR000305">
    <property type="entry name" value="GIY-YIG_endonuc"/>
</dbReference>
<dbReference type="Proteomes" id="UP000176863">
    <property type="component" value="Unassembled WGS sequence"/>
</dbReference>
<feature type="domain" description="GIY-YIG" evidence="1">
    <location>
        <begin position="1"/>
        <end position="76"/>
    </location>
</feature>
<evidence type="ECO:0000313" key="2">
    <source>
        <dbReference type="EMBL" id="OGG52543.1"/>
    </source>
</evidence>
<protein>
    <recommendedName>
        <fullName evidence="1">GIY-YIG domain-containing protein</fullName>
    </recommendedName>
</protein>
<reference evidence="2 3" key="1">
    <citation type="journal article" date="2016" name="Nat. Commun.">
        <title>Thousands of microbial genomes shed light on interconnected biogeochemical processes in an aquifer system.</title>
        <authorList>
            <person name="Anantharaman K."/>
            <person name="Brown C.T."/>
            <person name="Hug L.A."/>
            <person name="Sharon I."/>
            <person name="Castelle C.J."/>
            <person name="Probst A.J."/>
            <person name="Thomas B.C."/>
            <person name="Singh A."/>
            <person name="Wilkins M.J."/>
            <person name="Karaoz U."/>
            <person name="Brodie E.L."/>
            <person name="Williams K.H."/>
            <person name="Hubbard S.S."/>
            <person name="Banfield J.F."/>
        </authorList>
    </citation>
    <scope>NUCLEOTIDE SEQUENCE [LARGE SCALE GENOMIC DNA]</scope>
</reference>
<comment type="caution">
    <text evidence="2">The sequence shown here is derived from an EMBL/GenBank/DDBJ whole genome shotgun (WGS) entry which is preliminary data.</text>
</comment>
<dbReference type="SUPFAM" id="SSF82771">
    <property type="entry name" value="GIY-YIG endonuclease"/>
    <property type="match status" value="1"/>
</dbReference>
<sequence>MFSVYVLIDNKGRLYKGMTSNLKARLVRHKNKHTQTTAKMENLSIAYVEKFDNFDDARKRELYLKSAAGRRFLKTKLGP</sequence>
<name>A0A1F6CTQ5_9BACT</name>
<dbReference type="Gene3D" id="3.40.1440.10">
    <property type="entry name" value="GIY-YIG endonuclease"/>
    <property type="match status" value="1"/>
</dbReference>
<accession>A0A1F6CTQ5</accession>
<gene>
    <name evidence="2" type="ORF">A2851_01510</name>
</gene>
<evidence type="ECO:0000313" key="3">
    <source>
        <dbReference type="Proteomes" id="UP000176863"/>
    </source>
</evidence>
<dbReference type="STRING" id="1798480.A2851_01510"/>
<dbReference type="EMBL" id="MFKT01000027">
    <property type="protein sequence ID" value="OGG52543.1"/>
    <property type="molecule type" value="Genomic_DNA"/>
</dbReference>
<dbReference type="InterPro" id="IPR035901">
    <property type="entry name" value="GIY-YIG_endonuc_sf"/>
</dbReference>
<organism evidence="2 3">
    <name type="scientific">Candidatus Kaiserbacteria bacterium RIFCSPHIGHO2_01_FULL_53_29</name>
    <dbReference type="NCBI Taxonomy" id="1798480"/>
    <lineage>
        <taxon>Bacteria</taxon>
        <taxon>Candidatus Kaiseribacteriota</taxon>
    </lineage>
</organism>
<dbReference type="AlphaFoldDB" id="A0A1F6CTQ5"/>
<proteinExistence type="predicted"/>
<dbReference type="PROSITE" id="PS50164">
    <property type="entry name" value="GIY_YIG"/>
    <property type="match status" value="1"/>
</dbReference>